<organism evidence="1 2">
    <name type="scientific">Bosea massiliensis</name>
    <dbReference type="NCBI Taxonomy" id="151419"/>
    <lineage>
        <taxon>Bacteria</taxon>
        <taxon>Pseudomonadati</taxon>
        <taxon>Pseudomonadota</taxon>
        <taxon>Alphaproteobacteria</taxon>
        <taxon>Hyphomicrobiales</taxon>
        <taxon>Boseaceae</taxon>
        <taxon>Bosea</taxon>
    </lineage>
</organism>
<accession>A0ABW0P5N7</accession>
<sequence>MNNRNNLFSTTKIPLPESVSQSFEQHTIGAFAVPELPDALRDSFSACEMQVTVAGAMGRDLAENHLGDILAPQLLDQGSVLRRVMRFTELTVDADVLRDKLNALSPEALAILQSRIGAMFKEYSPVELFASGYLPAIDMLRVAGLVAPVGKAAWGLCIVVIEGENPLIYEIDLSDPRGLPEPPETAGRIAEALAFAVRRWMERANAGTARIILDLAHCLARSTGERYLRVHQNDSATLLVDIPIQALWGDAALGEFDGLALEGVNAPIAPFPPRRP</sequence>
<keyword evidence="2" id="KW-1185">Reference proteome</keyword>
<comment type="caution">
    <text evidence="1">The sequence shown here is derived from an EMBL/GenBank/DDBJ whole genome shotgun (WGS) entry which is preliminary data.</text>
</comment>
<reference evidence="2" key="1">
    <citation type="journal article" date="2019" name="Int. J. Syst. Evol. Microbiol.">
        <title>The Global Catalogue of Microorganisms (GCM) 10K type strain sequencing project: providing services to taxonomists for standard genome sequencing and annotation.</title>
        <authorList>
            <consortium name="The Broad Institute Genomics Platform"/>
            <consortium name="The Broad Institute Genome Sequencing Center for Infectious Disease"/>
            <person name="Wu L."/>
            <person name="Ma J."/>
        </authorList>
    </citation>
    <scope>NUCLEOTIDE SEQUENCE [LARGE SCALE GENOMIC DNA]</scope>
    <source>
        <strain evidence="2">CCUG 43117</strain>
    </source>
</reference>
<protein>
    <submittedName>
        <fullName evidence="1">Uncharacterized protein</fullName>
    </submittedName>
</protein>
<gene>
    <name evidence="1" type="ORF">ACFPN9_15805</name>
</gene>
<evidence type="ECO:0000313" key="1">
    <source>
        <dbReference type="EMBL" id="MFC5506722.1"/>
    </source>
</evidence>
<name>A0ABW0P5N7_9HYPH</name>
<dbReference type="RefSeq" id="WP_066721970.1">
    <property type="nucleotide sequence ID" value="NZ_JBHSLU010000048.1"/>
</dbReference>
<proteinExistence type="predicted"/>
<dbReference type="EMBL" id="JBHSLU010000048">
    <property type="protein sequence ID" value="MFC5506722.1"/>
    <property type="molecule type" value="Genomic_DNA"/>
</dbReference>
<dbReference type="Proteomes" id="UP001596060">
    <property type="component" value="Unassembled WGS sequence"/>
</dbReference>
<evidence type="ECO:0000313" key="2">
    <source>
        <dbReference type="Proteomes" id="UP001596060"/>
    </source>
</evidence>